<keyword evidence="15" id="KW-0411">Iron-sulfur</keyword>
<feature type="domain" description="Helicase ATP-binding" evidence="24">
    <location>
        <begin position="343"/>
        <end position="505"/>
    </location>
</feature>
<accession>A0A167XTC1</accession>
<dbReference type="GO" id="GO:0008270">
    <property type="term" value="F:zinc ion binding"/>
    <property type="evidence" value="ECO:0007669"/>
    <property type="project" value="UniProtKB-KW"/>
</dbReference>
<feature type="domain" description="RING-type" evidence="22">
    <location>
        <begin position="661"/>
        <end position="699"/>
    </location>
</feature>
<dbReference type="GO" id="GO:0005524">
    <property type="term" value="F:ATP binding"/>
    <property type="evidence" value="ECO:0007669"/>
    <property type="project" value="InterPro"/>
</dbReference>
<evidence type="ECO:0000256" key="14">
    <source>
        <dbReference type="ARBA" id="ARBA00023004"/>
    </source>
</evidence>
<feature type="domain" description="Flavodoxin-like" evidence="23">
    <location>
        <begin position="983"/>
        <end position="1153"/>
    </location>
</feature>
<dbReference type="CDD" id="cd18008">
    <property type="entry name" value="DEXDc_SHPRH-like"/>
    <property type="match status" value="1"/>
</dbReference>
<feature type="domain" description="Radical SAM core" evidence="26">
    <location>
        <begin position="1306"/>
        <end position="1555"/>
    </location>
</feature>
<dbReference type="GO" id="GO:0031591">
    <property type="term" value="P:wybutosine biosynthetic process"/>
    <property type="evidence" value="ECO:0007669"/>
    <property type="project" value="TreeGrafter"/>
</dbReference>
<dbReference type="InterPro" id="IPR013083">
    <property type="entry name" value="Znf_RING/FYVE/PHD"/>
</dbReference>
<dbReference type="SMART" id="SM00487">
    <property type="entry name" value="DEXDc"/>
    <property type="match status" value="1"/>
</dbReference>
<dbReference type="CDD" id="cd18793">
    <property type="entry name" value="SF2_C_SNF"/>
    <property type="match status" value="1"/>
</dbReference>
<evidence type="ECO:0000256" key="21">
    <source>
        <dbReference type="SAM" id="MobiDB-lite"/>
    </source>
</evidence>
<dbReference type="InterPro" id="IPR001841">
    <property type="entry name" value="Znf_RING"/>
</dbReference>
<keyword evidence="8" id="KW-0479">Metal-binding</keyword>
<dbReference type="InterPro" id="IPR000330">
    <property type="entry name" value="SNF2_N"/>
</dbReference>
<dbReference type="SMART" id="SM00490">
    <property type="entry name" value="HELICc"/>
    <property type="match status" value="1"/>
</dbReference>
<evidence type="ECO:0000256" key="19">
    <source>
        <dbReference type="ARBA" id="ARBA00077859"/>
    </source>
</evidence>
<dbReference type="InterPro" id="IPR058240">
    <property type="entry name" value="rSAM_sf"/>
</dbReference>
<comment type="cofactor">
    <cofactor evidence="1">
        <name>[4Fe-4S] cluster</name>
        <dbReference type="ChEBI" id="CHEBI:49883"/>
    </cofactor>
</comment>
<evidence type="ECO:0000256" key="18">
    <source>
        <dbReference type="ARBA" id="ARBA00071388"/>
    </source>
</evidence>
<dbReference type="SFLD" id="SFLDS00029">
    <property type="entry name" value="Radical_SAM"/>
    <property type="match status" value="1"/>
</dbReference>
<comment type="catalytic activity">
    <reaction evidence="17">
        <text>N(1)-methylguanosine(37) in tRNA(Phe) + pyruvate + S-adenosyl-L-methionine = 4-demethylwyosine(37) in tRNA(Phe) + 5'-deoxyadenosine + L-methionine + CO2 + H2O</text>
        <dbReference type="Rhea" id="RHEA:36347"/>
        <dbReference type="Rhea" id="RHEA-COMP:10164"/>
        <dbReference type="Rhea" id="RHEA-COMP:10165"/>
        <dbReference type="ChEBI" id="CHEBI:15361"/>
        <dbReference type="ChEBI" id="CHEBI:15377"/>
        <dbReference type="ChEBI" id="CHEBI:16526"/>
        <dbReference type="ChEBI" id="CHEBI:17319"/>
        <dbReference type="ChEBI" id="CHEBI:57844"/>
        <dbReference type="ChEBI" id="CHEBI:59789"/>
        <dbReference type="ChEBI" id="CHEBI:64315"/>
        <dbReference type="ChEBI" id="CHEBI:73542"/>
        <dbReference type="EC" id="4.1.3.44"/>
    </reaction>
</comment>
<dbReference type="Pfam" id="PF08608">
    <property type="entry name" value="Wyosine_form"/>
    <property type="match status" value="1"/>
</dbReference>
<dbReference type="CDD" id="cd01335">
    <property type="entry name" value="Radical_SAM"/>
    <property type="match status" value="1"/>
</dbReference>
<keyword evidence="10 20" id="KW-0863">Zinc-finger</keyword>
<keyword evidence="14" id="KW-0408">Iron</keyword>
<feature type="domain" description="Helicase C-terminal" evidence="25">
    <location>
        <begin position="715"/>
        <end position="885"/>
    </location>
</feature>
<evidence type="ECO:0000259" key="26">
    <source>
        <dbReference type="PROSITE" id="PS51918"/>
    </source>
</evidence>
<feature type="compositionally biased region" description="Polar residues" evidence="21">
    <location>
        <begin position="58"/>
        <end position="73"/>
    </location>
</feature>
<dbReference type="STRING" id="1081109.A0A167XTC1"/>
<keyword evidence="16" id="KW-0456">Lyase</keyword>
<comment type="pathway">
    <text evidence="2">tRNA modification; wybutosine-tRNA(Phe) biosynthesis.</text>
</comment>
<evidence type="ECO:0000256" key="5">
    <source>
        <dbReference type="ARBA" id="ARBA00022485"/>
    </source>
</evidence>
<evidence type="ECO:0000256" key="15">
    <source>
        <dbReference type="ARBA" id="ARBA00023014"/>
    </source>
</evidence>
<dbReference type="Proteomes" id="UP000078544">
    <property type="component" value="Unassembled WGS sequence"/>
</dbReference>
<dbReference type="GO" id="GO:0010181">
    <property type="term" value="F:FMN binding"/>
    <property type="evidence" value="ECO:0007669"/>
    <property type="project" value="InterPro"/>
</dbReference>
<dbReference type="InterPro" id="IPR034556">
    <property type="entry name" value="tRNA_wybutosine-synthase"/>
</dbReference>
<dbReference type="InterPro" id="IPR013785">
    <property type="entry name" value="Aldolase_TIM"/>
</dbReference>
<evidence type="ECO:0000256" key="12">
    <source>
        <dbReference type="ARBA" id="ARBA00022833"/>
    </source>
</evidence>
<dbReference type="SMART" id="SM00910">
    <property type="entry name" value="HIRAN"/>
    <property type="match status" value="1"/>
</dbReference>
<dbReference type="EC" id="4.1.3.44" evidence="4"/>
<dbReference type="SUPFAM" id="SSF52218">
    <property type="entry name" value="Flavoproteins"/>
    <property type="match status" value="1"/>
</dbReference>
<dbReference type="InterPro" id="IPR029039">
    <property type="entry name" value="Flavoprotein-like_sf"/>
</dbReference>
<keyword evidence="13" id="KW-0067">ATP-binding</keyword>
<dbReference type="InterPro" id="IPR014001">
    <property type="entry name" value="Helicase_ATP-bd"/>
</dbReference>
<evidence type="ECO:0000256" key="16">
    <source>
        <dbReference type="ARBA" id="ARBA00023239"/>
    </source>
</evidence>
<evidence type="ECO:0000256" key="7">
    <source>
        <dbReference type="ARBA" id="ARBA00022694"/>
    </source>
</evidence>
<dbReference type="InterPro" id="IPR001650">
    <property type="entry name" value="Helicase_C-like"/>
</dbReference>
<dbReference type="PROSITE" id="PS51192">
    <property type="entry name" value="HELICASE_ATP_BIND_1"/>
    <property type="match status" value="1"/>
</dbReference>
<evidence type="ECO:0000256" key="11">
    <source>
        <dbReference type="ARBA" id="ARBA00022801"/>
    </source>
</evidence>
<dbReference type="Gene3D" id="3.20.20.70">
    <property type="entry name" value="Aldolase class I"/>
    <property type="match status" value="1"/>
</dbReference>
<dbReference type="OrthoDB" id="271553at2759"/>
<evidence type="ECO:0000256" key="4">
    <source>
        <dbReference type="ARBA" id="ARBA00012821"/>
    </source>
</evidence>
<feature type="region of interest" description="Disordered" evidence="21">
    <location>
        <begin position="58"/>
        <end position="87"/>
    </location>
</feature>
<dbReference type="FunFam" id="3.20.20.70:FF:000196">
    <property type="entry name" value="S-adenosyl-L-methionine-dependent tRNA 4-demethylwyosine synthase"/>
    <property type="match status" value="1"/>
</dbReference>
<evidence type="ECO:0000259" key="25">
    <source>
        <dbReference type="PROSITE" id="PS51194"/>
    </source>
</evidence>
<dbReference type="InterPro" id="IPR017907">
    <property type="entry name" value="Znf_RING_CS"/>
</dbReference>
<evidence type="ECO:0000259" key="23">
    <source>
        <dbReference type="PROSITE" id="PS50902"/>
    </source>
</evidence>
<keyword evidence="7" id="KW-0819">tRNA processing</keyword>
<dbReference type="Gene3D" id="3.30.40.10">
    <property type="entry name" value="Zinc/RING finger domain, C3HC4 (zinc finger)"/>
    <property type="match status" value="1"/>
</dbReference>
<feature type="compositionally biased region" description="Basic and acidic residues" evidence="21">
    <location>
        <begin position="1213"/>
        <end position="1225"/>
    </location>
</feature>
<reference evidence="27 28" key="1">
    <citation type="journal article" date="2016" name="Genome Biol. Evol.">
        <title>Divergent and convergent evolution of fungal pathogenicity.</title>
        <authorList>
            <person name="Shang Y."/>
            <person name="Xiao G."/>
            <person name="Zheng P."/>
            <person name="Cen K."/>
            <person name="Zhan S."/>
            <person name="Wang C."/>
        </authorList>
    </citation>
    <scope>NUCLEOTIDE SEQUENCE [LARGE SCALE GENOMIC DNA]</scope>
    <source>
        <strain evidence="27 28">RCEF 2490</strain>
    </source>
</reference>
<evidence type="ECO:0000256" key="17">
    <source>
        <dbReference type="ARBA" id="ARBA00049466"/>
    </source>
</evidence>
<dbReference type="PROSITE" id="PS00518">
    <property type="entry name" value="ZF_RING_1"/>
    <property type="match status" value="1"/>
</dbReference>
<dbReference type="SUPFAM" id="SSF102114">
    <property type="entry name" value="Radical SAM enzymes"/>
    <property type="match status" value="1"/>
</dbReference>
<dbReference type="InterPro" id="IPR007197">
    <property type="entry name" value="rSAM"/>
</dbReference>
<evidence type="ECO:0000259" key="22">
    <source>
        <dbReference type="PROSITE" id="PS50089"/>
    </source>
</evidence>
<keyword evidence="28" id="KW-1185">Reference proteome</keyword>
<dbReference type="Gene3D" id="3.40.50.10810">
    <property type="entry name" value="Tandem AAA-ATPase domain"/>
    <property type="match status" value="1"/>
</dbReference>
<dbReference type="InterPro" id="IPR027417">
    <property type="entry name" value="P-loop_NTPase"/>
</dbReference>
<evidence type="ECO:0000256" key="1">
    <source>
        <dbReference type="ARBA" id="ARBA00001966"/>
    </source>
</evidence>
<name>A0A167XTC1_9HYPO</name>
<dbReference type="PROSITE" id="PS50089">
    <property type="entry name" value="ZF_RING_2"/>
    <property type="match status" value="1"/>
</dbReference>
<evidence type="ECO:0000256" key="9">
    <source>
        <dbReference type="ARBA" id="ARBA00022741"/>
    </source>
</evidence>
<keyword evidence="11" id="KW-0378">Hydrolase</keyword>
<dbReference type="GO" id="GO:0051539">
    <property type="term" value="F:4 iron, 4 sulfur cluster binding"/>
    <property type="evidence" value="ECO:0007669"/>
    <property type="project" value="UniProtKB-KW"/>
</dbReference>
<dbReference type="InterPro" id="IPR008254">
    <property type="entry name" value="Flavodoxin/NO_synth"/>
</dbReference>
<dbReference type="SFLD" id="SFLDG01071">
    <property type="entry name" value="tRNA_wybutosine-synthesizing"/>
    <property type="match status" value="1"/>
</dbReference>
<dbReference type="PROSITE" id="PS51194">
    <property type="entry name" value="HELICASE_CTER"/>
    <property type="match status" value="1"/>
</dbReference>
<dbReference type="Pfam" id="PF13923">
    <property type="entry name" value="zf-C3HC4_2"/>
    <property type="match status" value="1"/>
</dbReference>
<dbReference type="Pfam" id="PF04055">
    <property type="entry name" value="Radical_SAM"/>
    <property type="match status" value="1"/>
</dbReference>
<evidence type="ECO:0000259" key="24">
    <source>
        <dbReference type="PROSITE" id="PS51192"/>
    </source>
</evidence>
<dbReference type="GO" id="GO:0003676">
    <property type="term" value="F:nucleic acid binding"/>
    <property type="evidence" value="ECO:0007669"/>
    <property type="project" value="InterPro"/>
</dbReference>
<organism evidence="27 28">
    <name type="scientific">Moelleriella libera RCEF 2490</name>
    <dbReference type="NCBI Taxonomy" id="1081109"/>
    <lineage>
        <taxon>Eukaryota</taxon>
        <taxon>Fungi</taxon>
        <taxon>Dikarya</taxon>
        <taxon>Ascomycota</taxon>
        <taxon>Pezizomycotina</taxon>
        <taxon>Sordariomycetes</taxon>
        <taxon>Hypocreomycetidae</taxon>
        <taxon>Hypocreales</taxon>
        <taxon>Clavicipitaceae</taxon>
        <taxon>Moelleriella</taxon>
    </lineage>
</organism>
<evidence type="ECO:0000256" key="6">
    <source>
        <dbReference type="ARBA" id="ARBA00022691"/>
    </source>
</evidence>
<dbReference type="Gene3D" id="3.40.50.300">
    <property type="entry name" value="P-loop containing nucleotide triphosphate hydrolases"/>
    <property type="match status" value="1"/>
</dbReference>
<dbReference type="Pfam" id="PF00271">
    <property type="entry name" value="Helicase_C"/>
    <property type="match status" value="1"/>
</dbReference>
<dbReference type="Pfam" id="PF00258">
    <property type="entry name" value="Flavodoxin_1"/>
    <property type="match status" value="1"/>
</dbReference>
<dbReference type="UniPathway" id="UPA00375"/>
<keyword evidence="12" id="KW-0862">Zinc</keyword>
<dbReference type="PANTHER" id="PTHR13930">
    <property type="entry name" value="S-ADENOSYL-L-METHIONINE-DEPENDENT TRNA 4-DEMETHYLWYOSINE SYNTHASE"/>
    <property type="match status" value="1"/>
</dbReference>
<comment type="similarity">
    <text evidence="3">Belongs to the TYW1 family.</text>
</comment>
<gene>
    <name evidence="27" type="ORF">AAL_07127</name>
</gene>
<evidence type="ECO:0000256" key="2">
    <source>
        <dbReference type="ARBA" id="ARBA00004797"/>
    </source>
</evidence>
<dbReference type="SMART" id="SM00184">
    <property type="entry name" value="RING"/>
    <property type="match status" value="1"/>
</dbReference>
<comment type="caution">
    <text evidence="27">The sequence shown here is derived from an EMBL/GenBank/DDBJ whole genome shotgun (WGS) entry which is preliminary data.</text>
</comment>
<feature type="compositionally biased region" description="Basic and acidic residues" evidence="21">
    <location>
        <begin position="1"/>
        <end position="31"/>
    </location>
</feature>
<keyword evidence="9" id="KW-0547">Nucleotide-binding</keyword>
<keyword evidence="5" id="KW-0004">4Fe-4S</keyword>
<dbReference type="Gene3D" id="3.40.50.360">
    <property type="match status" value="1"/>
</dbReference>
<keyword evidence="6" id="KW-0949">S-adenosyl-L-methionine</keyword>
<dbReference type="PROSITE" id="PS50902">
    <property type="entry name" value="FLAVODOXIN_LIKE"/>
    <property type="match status" value="1"/>
</dbReference>
<evidence type="ECO:0000256" key="8">
    <source>
        <dbReference type="ARBA" id="ARBA00022723"/>
    </source>
</evidence>
<sequence length="1653" mass="185909">MSDRRKRGADDVIDLTRDSDGSRAKKSRDLPAKSPSGIDGTFVYRAAGDITFSTASVGEGSSLSCSQVSNPSQIGARDGEAWDSTQEDDDRVRELYGSFDTKVVGIQYYKGHASEGEVVLCKREPHNQYDRNAIRVDNVMSHQVGHLPRKVVEKLAPYIDSGDIIVEAQLNGRKNPYDCPVRLSFYGPSDPPERTRIEHSLKADKLVKATELKRTKKDAEAQRTIMGLKAGGATYGMGASAIEEPEISLEDILKYSEFVGFKNGTDAIKTFSMDEKSLSEMPMSAQPAALRSTLLPYQLQGLAWMTAKENPSLPKKDLGNIVQLWKQDGRGYYWNIATDFVCQSPPTLLSGGILADDMGLGKTLQIISLILTGGRGTTLIVAPVSVMSNWKQQIERHVQSECAPSVIIYHGDKKMAGSQLMTFDIVITSYGKLARERDAGVPQVLLASEWKRVVLDEGHTIRNSRTKVALAACALQAKSRWVLSGTPIINSVKDLHSLVKFLHITGGIEQAEIFNTKVTRKLSAQDPAAEAILQALLQDICLRRRKDMKFVDLKLPEKKEFLHRVTFHPEERKRYEVLLGEARGALAEYQAKDTGGKGQFQGVLERLLRLRQTCNHWKLCRDRIDGLMKLFEGQDIVPFDKANKALLQQALRLYIDSQEDCAICYDIPSGPVITNCKHVFCRICIQKAIQMQGKCPMCRNELSEGDLLEPAPEGTLDQSFDTTAQSSKTVSMMQILRATLTKDPGSKVVVFSQWTSFLDIVQRELKAAGMRFCRLDGSMNTDSRDRAIQALDNDAETRVMLASLAVCSVGLNLVSANTVILSDSWWAPAIEDQAIDRVHRLGQTRETTVWRLVVEDSVEERVLHIQEQKRDLVNKAFQDRDKKYIIEVWHSHRTPLILSALVVLVVLRMCFHYNDRSGSLKVLPEHVEEKSYAPTRTTKRQATFQAEKPLVPTTGPRRIQGGKSKRLPIEETKQHNNDRPFKVWVFFSSVTTKTEKIAQQYLKTLEKSTVRLSHETGRRVLSPELRDLAEIDFEDFFTSPAKSAEDAHLFYLFLIPSYNIDTINDTLLQHLEETHHDFRIDTAPLSSLLGYSVFGFGDKEGWPNEPEGYCFQAKELDKWMSKLTGKKRAFPVGMGDMKGDHVQRFEEWTGGIQEVVAHVARTGSLGQGVPGSGDAAESDVEEAIDYDDGETMIGEEMSATEKEPPQPLNDVEDLGRLIRPSDPKPKSRGTKVSLAVDFTSYGPGNEKRDRVAAPVTKEMVAKNSPTHAALTKQGYSIVGSHSGVKICRWTKSALRGRGSCYKYSLYGINSHQCMETTPSLSCSNKCVFCWRHGTNPVGTTWRWVVDPPEMIFEGVKDGHYQKIRMMRGVPGVRAERYAEALRIRHCALSLVGEPIFYPHINEFLEMLHGERISSFLVCNAQHPDQLAALKAVTQLYVSIDASNKDSLRKIDRPLHRDFWERFQKCLDILRVKRFRHRTVFRLTLVKGFNVEDEVEGYAQLVERGLPCFVEVKGVTYCGTSTSSNAGLSMSNVPFYWEVCEFVRALEKRLKEKKLEYGIAAEHAHSCCILLASERFFVDGKWHTHIDYEKFFQLLEQRGPEGDWTPEDYMGKPTPEWALWGNGGFDPRDDRVDRKGRKMDNVVIREAPLPKGVQ</sequence>
<dbReference type="InterPro" id="IPR013917">
    <property type="entry name" value="tRNA_wybutosine-synth"/>
</dbReference>
<evidence type="ECO:0000256" key="10">
    <source>
        <dbReference type="ARBA" id="ARBA00022771"/>
    </source>
</evidence>
<dbReference type="PANTHER" id="PTHR13930:SF0">
    <property type="entry name" value="S-ADENOSYL-L-METHIONINE-DEPENDENT TRNA 4-DEMETHYLWYOSINE SYNTHASE TYW1-RELATED"/>
    <property type="match status" value="1"/>
</dbReference>
<dbReference type="Pfam" id="PF08797">
    <property type="entry name" value="HIRAN"/>
    <property type="match status" value="1"/>
</dbReference>
<feature type="region of interest" description="Disordered" evidence="21">
    <location>
        <begin position="1197"/>
        <end position="1230"/>
    </location>
</feature>
<evidence type="ECO:0000313" key="28">
    <source>
        <dbReference type="Proteomes" id="UP000078544"/>
    </source>
</evidence>
<dbReference type="SUPFAM" id="SSF52540">
    <property type="entry name" value="P-loop containing nucleoside triphosphate hydrolases"/>
    <property type="match status" value="2"/>
</dbReference>
<dbReference type="InterPro" id="IPR038718">
    <property type="entry name" value="SNF2-like_sf"/>
</dbReference>
<evidence type="ECO:0000256" key="20">
    <source>
        <dbReference type="PROSITE-ProRule" id="PRU00175"/>
    </source>
</evidence>
<dbReference type="GO" id="GO:0102521">
    <property type="term" value="F:tRNA-4-demethylwyosine synthase activity"/>
    <property type="evidence" value="ECO:0007669"/>
    <property type="project" value="UniProtKB-EC"/>
</dbReference>
<protein>
    <recommendedName>
        <fullName evidence="18">S-adenosyl-L-methionine-dependent tRNA 4-demethylwyosine synthase</fullName>
        <ecNumber evidence="4">4.1.3.44</ecNumber>
    </recommendedName>
    <alternativeName>
        <fullName evidence="19">tRNA wybutosine-synthesizing protein 1</fullName>
    </alternativeName>
</protein>
<dbReference type="SFLD" id="SFLDF00284">
    <property type="entry name" value="tRNA_wybutosine-synthesizing"/>
    <property type="match status" value="1"/>
</dbReference>
<evidence type="ECO:0000256" key="3">
    <source>
        <dbReference type="ARBA" id="ARBA00010115"/>
    </source>
</evidence>
<dbReference type="InterPro" id="IPR049730">
    <property type="entry name" value="SNF2/RAD54-like_C"/>
</dbReference>
<proteinExistence type="inferred from homology"/>
<evidence type="ECO:0000313" key="27">
    <source>
        <dbReference type="EMBL" id="KZZ90441.1"/>
    </source>
</evidence>
<dbReference type="Pfam" id="PF00176">
    <property type="entry name" value="SNF2-rel_dom"/>
    <property type="match status" value="1"/>
</dbReference>
<dbReference type="PROSITE" id="PS51918">
    <property type="entry name" value="RADICAL_SAM"/>
    <property type="match status" value="1"/>
</dbReference>
<dbReference type="EMBL" id="AZGY01000021">
    <property type="protein sequence ID" value="KZZ90441.1"/>
    <property type="molecule type" value="Genomic_DNA"/>
</dbReference>
<dbReference type="InterPro" id="IPR014905">
    <property type="entry name" value="HIRAN"/>
</dbReference>
<evidence type="ECO:0000256" key="13">
    <source>
        <dbReference type="ARBA" id="ARBA00022840"/>
    </source>
</evidence>
<feature type="region of interest" description="Disordered" evidence="21">
    <location>
        <begin position="1"/>
        <end position="39"/>
    </location>
</feature>
<dbReference type="SUPFAM" id="SSF57850">
    <property type="entry name" value="RING/U-box"/>
    <property type="match status" value="1"/>
</dbReference>
<dbReference type="Gene3D" id="3.30.70.2330">
    <property type="match status" value="1"/>
</dbReference>
<dbReference type="GO" id="GO:0016818">
    <property type="term" value="F:hydrolase activity, acting on acid anhydrides, in phosphorus-containing anhydrides"/>
    <property type="evidence" value="ECO:0007669"/>
    <property type="project" value="InterPro"/>
</dbReference>